<dbReference type="InterPro" id="IPR012337">
    <property type="entry name" value="RNaseH-like_sf"/>
</dbReference>
<dbReference type="Gene3D" id="1.10.340.70">
    <property type="match status" value="1"/>
</dbReference>
<dbReference type="PANTHER" id="PTHR37984:SF5">
    <property type="entry name" value="PROTEIN NYNRIN-LIKE"/>
    <property type="match status" value="1"/>
</dbReference>
<dbReference type="Pfam" id="PF00665">
    <property type="entry name" value="rve"/>
    <property type="match status" value="1"/>
</dbReference>
<dbReference type="InterPro" id="IPR041588">
    <property type="entry name" value="Integrase_H2C2"/>
</dbReference>
<feature type="non-terminal residue" evidence="2">
    <location>
        <position position="293"/>
    </location>
</feature>
<proteinExistence type="predicted"/>
<dbReference type="GO" id="GO:0015074">
    <property type="term" value="P:DNA integration"/>
    <property type="evidence" value="ECO:0007669"/>
    <property type="project" value="InterPro"/>
</dbReference>
<dbReference type="AlphaFoldDB" id="A0A0R0LSZ9"/>
<dbReference type="PROSITE" id="PS50994">
    <property type="entry name" value="INTEGRASE"/>
    <property type="match status" value="1"/>
</dbReference>
<dbReference type="Pfam" id="PF17921">
    <property type="entry name" value="Integrase_H2C2"/>
    <property type="match status" value="1"/>
</dbReference>
<evidence type="ECO:0000313" key="3">
    <source>
        <dbReference type="Proteomes" id="UP000051530"/>
    </source>
</evidence>
<dbReference type="InterPro" id="IPR036397">
    <property type="entry name" value="RNaseH_sf"/>
</dbReference>
<keyword evidence="3" id="KW-1185">Reference proteome</keyword>
<dbReference type="InterPro" id="IPR050951">
    <property type="entry name" value="Retrovirus_Pol_polyprotein"/>
</dbReference>
<dbReference type="PANTHER" id="PTHR37984">
    <property type="entry name" value="PROTEIN CBG26694"/>
    <property type="match status" value="1"/>
</dbReference>
<dbReference type="EMBL" id="LGUB01000960">
    <property type="protein sequence ID" value="KRH92392.1"/>
    <property type="molecule type" value="Genomic_DNA"/>
</dbReference>
<protein>
    <submittedName>
        <fullName evidence="2">Transposable element</fullName>
    </submittedName>
</protein>
<evidence type="ECO:0000313" key="2">
    <source>
        <dbReference type="EMBL" id="KRH92392.1"/>
    </source>
</evidence>
<dbReference type="Proteomes" id="UP000051530">
    <property type="component" value="Unassembled WGS sequence"/>
</dbReference>
<dbReference type="InterPro" id="IPR001584">
    <property type="entry name" value="Integrase_cat-core"/>
</dbReference>
<dbReference type="Gene3D" id="3.30.420.10">
    <property type="entry name" value="Ribonuclease H-like superfamily/Ribonuclease H"/>
    <property type="match status" value="1"/>
</dbReference>
<evidence type="ECO:0000259" key="1">
    <source>
        <dbReference type="PROSITE" id="PS50994"/>
    </source>
</evidence>
<reference evidence="2 3" key="1">
    <citation type="submission" date="2015-07" db="EMBL/GenBank/DDBJ databases">
        <title>The genome of Pseudoloma neurophilia, a relevant intracellular parasite of the zebrafish.</title>
        <authorList>
            <person name="Ndikumana S."/>
            <person name="Pelin A."/>
            <person name="Sanders J."/>
            <person name="Corradi N."/>
        </authorList>
    </citation>
    <scope>NUCLEOTIDE SEQUENCE [LARGE SCALE GENOMIC DNA]</scope>
    <source>
        <strain evidence="2 3">MK1</strain>
    </source>
</reference>
<dbReference type="GO" id="GO:0005634">
    <property type="term" value="C:nucleus"/>
    <property type="evidence" value="ECO:0007669"/>
    <property type="project" value="UniProtKB-ARBA"/>
</dbReference>
<dbReference type="VEuPathDB" id="MicrosporidiaDB:M153_6546000879"/>
<dbReference type="SUPFAM" id="SSF53098">
    <property type="entry name" value="Ribonuclease H-like"/>
    <property type="match status" value="1"/>
</dbReference>
<dbReference type="OrthoDB" id="2186513at2759"/>
<sequence length="293" mass="33517">MALQNFKCFIGGQRVKIFTDNKNITSAASKPSNRMLRWYMNIAEFNHTFSHVSAEENQMADALSRSANLNVPKKLQTPFLANVLKQKYKAEIFDDINVKIYIPKQTTASFLKDTHEYLGHPGINKMYETITLSYKIDGLKEKITQLISSCEQCQKNKTHPYGNLGKVSGNLGHTERWEKIGMDIFGPIDVQYFKTQSEKTKVWVLTIVDLCTRYTRIIPLWDTASIKIIQALKNNWLSLYKNPIICVTDNGSSFTSKEFKDFCRKQGIRLTNTSPYNPTANGIVERMNKAIAH</sequence>
<dbReference type="GO" id="GO:0003676">
    <property type="term" value="F:nucleic acid binding"/>
    <property type="evidence" value="ECO:0007669"/>
    <property type="project" value="InterPro"/>
</dbReference>
<comment type="caution">
    <text evidence="2">The sequence shown here is derived from an EMBL/GenBank/DDBJ whole genome shotgun (WGS) entry which is preliminary data.</text>
</comment>
<accession>A0A0R0LSZ9</accession>
<gene>
    <name evidence="2" type="ORF">M153_6546000879</name>
</gene>
<name>A0A0R0LSZ9_9MICR</name>
<feature type="domain" description="Integrase catalytic" evidence="1">
    <location>
        <begin position="171"/>
        <end position="293"/>
    </location>
</feature>
<organism evidence="2 3">
    <name type="scientific">Pseudoloma neurophilia</name>
    <dbReference type="NCBI Taxonomy" id="146866"/>
    <lineage>
        <taxon>Eukaryota</taxon>
        <taxon>Fungi</taxon>
        <taxon>Fungi incertae sedis</taxon>
        <taxon>Microsporidia</taxon>
        <taxon>Pseudoloma</taxon>
    </lineage>
</organism>